<comment type="caution">
    <text evidence="1">The sequence shown here is derived from an EMBL/GenBank/DDBJ whole genome shotgun (WGS) entry which is preliminary data.</text>
</comment>
<feature type="non-terminal residue" evidence="1">
    <location>
        <position position="93"/>
    </location>
</feature>
<evidence type="ECO:0000313" key="1">
    <source>
        <dbReference type="EMBL" id="GAG93278.1"/>
    </source>
</evidence>
<reference evidence="1" key="1">
    <citation type="journal article" date="2014" name="Front. Microbiol.">
        <title>High frequency of phylogenetically diverse reductive dehalogenase-homologous genes in deep subseafloor sedimentary metagenomes.</title>
        <authorList>
            <person name="Kawai M."/>
            <person name="Futagami T."/>
            <person name="Toyoda A."/>
            <person name="Takaki Y."/>
            <person name="Nishi S."/>
            <person name="Hori S."/>
            <person name="Arai W."/>
            <person name="Tsubouchi T."/>
            <person name="Morono Y."/>
            <person name="Uchiyama I."/>
            <person name="Ito T."/>
            <person name="Fujiyama A."/>
            <person name="Inagaki F."/>
            <person name="Takami H."/>
        </authorList>
    </citation>
    <scope>NUCLEOTIDE SEQUENCE</scope>
    <source>
        <strain evidence="1">Expedition CK06-06</strain>
    </source>
</reference>
<dbReference type="AlphaFoldDB" id="X1CA75"/>
<sequence>MPVTPGTSPVQVGQDVLGRWWARDMTTGRFMPHQAAIDLLKPSVAGYHGYEGRFQSRGFVAHVLGEGRPSSGHKWWYTEEGIARPDYGTVIPP</sequence>
<dbReference type="EMBL" id="BART01028787">
    <property type="protein sequence ID" value="GAG93278.1"/>
    <property type="molecule type" value="Genomic_DNA"/>
</dbReference>
<proteinExistence type="predicted"/>
<protein>
    <submittedName>
        <fullName evidence="1">Uncharacterized protein</fullName>
    </submittedName>
</protein>
<accession>X1CA75</accession>
<name>X1CA75_9ZZZZ</name>
<gene>
    <name evidence="1" type="ORF">S01H4_50668</name>
</gene>
<organism evidence="1">
    <name type="scientific">marine sediment metagenome</name>
    <dbReference type="NCBI Taxonomy" id="412755"/>
    <lineage>
        <taxon>unclassified sequences</taxon>
        <taxon>metagenomes</taxon>
        <taxon>ecological metagenomes</taxon>
    </lineage>
</organism>